<dbReference type="InterPro" id="IPR015943">
    <property type="entry name" value="WD40/YVTN_repeat-like_dom_sf"/>
</dbReference>
<evidence type="ECO:0000313" key="4">
    <source>
        <dbReference type="Proteomes" id="UP000829196"/>
    </source>
</evidence>
<accession>A0A8T3C3W1</accession>
<dbReference type="SMR" id="A0A8T3C3W1"/>
<evidence type="ECO:0000256" key="2">
    <source>
        <dbReference type="ARBA" id="ARBA00022737"/>
    </source>
</evidence>
<dbReference type="PANTHER" id="PTHR19857">
    <property type="entry name" value="MITOCHONDRIAL DIVISION PROTEIN 1-RELATED"/>
    <property type="match status" value="1"/>
</dbReference>
<keyword evidence="1" id="KW-0853">WD repeat</keyword>
<dbReference type="SUPFAM" id="SSF50978">
    <property type="entry name" value="WD40 repeat-like"/>
    <property type="match status" value="1"/>
</dbReference>
<reference evidence="3" key="1">
    <citation type="journal article" date="2022" name="Front. Genet.">
        <title>Chromosome-Scale Assembly of the Dendrobium nobile Genome Provides Insights Into the Molecular Mechanism of the Biosynthesis of the Medicinal Active Ingredient of Dendrobium.</title>
        <authorList>
            <person name="Xu Q."/>
            <person name="Niu S.-C."/>
            <person name="Li K.-L."/>
            <person name="Zheng P.-J."/>
            <person name="Zhang X.-J."/>
            <person name="Jia Y."/>
            <person name="Liu Y."/>
            <person name="Niu Y.-X."/>
            <person name="Yu L.-H."/>
            <person name="Chen D.-F."/>
            <person name="Zhang G.-Q."/>
        </authorList>
    </citation>
    <scope>NUCLEOTIDE SEQUENCE</scope>
    <source>
        <tissue evidence="3">Leaf</tissue>
    </source>
</reference>
<dbReference type="InterPro" id="IPR036322">
    <property type="entry name" value="WD40_repeat_dom_sf"/>
</dbReference>
<dbReference type="OrthoDB" id="10261640at2759"/>
<sequence length="101" mass="10950">MGRYCSKISVLQRGFGADELYSVACNPTDASLVATGGKDDREFMWKVGSQDSSLELQDELYSVECSPTDASLVATGGKDDRGFMWKVGLQDSGLELQCLLT</sequence>
<dbReference type="InterPro" id="IPR051179">
    <property type="entry name" value="WD_repeat_multifunction"/>
</dbReference>
<dbReference type="Gene3D" id="2.130.10.10">
    <property type="entry name" value="YVTN repeat-like/Quinoprotein amine dehydrogenase"/>
    <property type="match status" value="1"/>
</dbReference>
<evidence type="ECO:0000313" key="3">
    <source>
        <dbReference type="EMBL" id="KAI0526908.1"/>
    </source>
</evidence>
<dbReference type="EMBL" id="JAGYWB010000003">
    <property type="protein sequence ID" value="KAI0526908.1"/>
    <property type="molecule type" value="Genomic_DNA"/>
</dbReference>
<dbReference type="PANTHER" id="PTHR19857:SF8">
    <property type="entry name" value="ANGIO-ASSOCIATED MIGRATORY CELL PROTEIN"/>
    <property type="match status" value="1"/>
</dbReference>
<keyword evidence="2" id="KW-0677">Repeat</keyword>
<comment type="caution">
    <text evidence="3">The sequence shown here is derived from an EMBL/GenBank/DDBJ whole genome shotgun (WGS) entry which is preliminary data.</text>
</comment>
<dbReference type="Proteomes" id="UP000829196">
    <property type="component" value="Unassembled WGS sequence"/>
</dbReference>
<keyword evidence="4" id="KW-1185">Reference proteome</keyword>
<organism evidence="3 4">
    <name type="scientific">Dendrobium nobile</name>
    <name type="common">Orchid</name>
    <dbReference type="NCBI Taxonomy" id="94219"/>
    <lineage>
        <taxon>Eukaryota</taxon>
        <taxon>Viridiplantae</taxon>
        <taxon>Streptophyta</taxon>
        <taxon>Embryophyta</taxon>
        <taxon>Tracheophyta</taxon>
        <taxon>Spermatophyta</taxon>
        <taxon>Magnoliopsida</taxon>
        <taxon>Liliopsida</taxon>
        <taxon>Asparagales</taxon>
        <taxon>Orchidaceae</taxon>
        <taxon>Epidendroideae</taxon>
        <taxon>Malaxideae</taxon>
        <taxon>Dendrobiinae</taxon>
        <taxon>Dendrobium</taxon>
    </lineage>
</organism>
<evidence type="ECO:0000256" key="1">
    <source>
        <dbReference type="ARBA" id="ARBA00022574"/>
    </source>
</evidence>
<proteinExistence type="predicted"/>
<protein>
    <submittedName>
        <fullName evidence="3">Uncharacterized protein</fullName>
    </submittedName>
</protein>
<gene>
    <name evidence="3" type="ORF">KFK09_002501</name>
</gene>
<dbReference type="AlphaFoldDB" id="A0A8T3C3W1"/>
<name>A0A8T3C3W1_DENNO</name>